<dbReference type="Pfam" id="PF05199">
    <property type="entry name" value="GMC_oxred_C"/>
    <property type="match status" value="1"/>
</dbReference>
<organism evidence="7 8">
    <name type="scientific">Rhodovulum marinum</name>
    <dbReference type="NCBI Taxonomy" id="320662"/>
    <lineage>
        <taxon>Bacteria</taxon>
        <taxon>Pseudomonadati</taxon>
        <taxon>Pseudomonadota</taxon>
        <taxon>Alphaproteobacteria</taxon>
        <taxon>Rhodobacterales</taxon>
        <taxon>Paracoccaceae</taxon>
        <taxon>Rhodovulum</taxon>
    </lineage>
</organism>
<dbReference type="OrthoDB" id="9798604at2"/>
<keyword evidence="4" id="KW-0274">FAD</keyword>
<dbReference type="RefSeq" id="WP_132464466.1">
    <property type="nucleotide sequence ID" value="NZ_SLXP01000011.1"/>
</dbReference>
<evidence type="ECO:0000313" key="8">
    <source>
        <dbReference type="Proteomes" id="UP000294835"/>
    </source>
</evidence>
<gene>
    <name evidence="7" type="ORF">EV662_11162</name>
</gene>
<keyword evidence="8" id="KW-1185">Reference proteome</keyword>
<comment type="similarity">
    <text evidence="2">Belongs to the GMC oxidoreductase family.</text>
</comment>
<dbReference type="InterPro" id="IPR007867">
    <property type="entry name" value="GMC_OxRtase_C"/>
</dbReference>
<evidence type="ECO:0000256" key="3">
    <source>
        <dbReference type="ARBA" id="ARBA00022630"/>
    </source>
</evidence>
<proteinExistence type="inferred from homology"/>
<comment type="caution">
    <text evidence="7">The sequence shown here is derived from an EMBL/GenBank/DDBJ whole genome shotgun (WGS) entry which is preliminary data.</text>
</comment>
<evidence type="ECO:0000256" key="2">
    <source>
        <dbReference type="ARBA" id="ARBA00010790"/>
    </source>
</evidence>
<name>A0A4R2PU73_9RHOB</name>
<dbReference type="Gene3D" id="3.50.50.60">
    <property type="entry name" value="FAD/NAD(P)-binding domain"/>
    <property type="match status" value="2"/>
</dbReference>
<accession>A0A4R2PU73</accession>
<evidence type="ECO:0000256" key="4">
    <source>
        <dbReference type="ARBA" id="ARBA00022827"/>
    </source>
</evidence>
<dbReference type="InterPro" id="IPR051473">
    <property type="entry name" value="P2Ox-like"/>
</dbReference>
<evidence type="ECO:0000256" key="5">
    <source>
        <dbReference type="ARBA" id="ARBA00023002"/>
    </source>
</evidence>
<dbReference type="Proteomes" id="UP000294835">
    <property type="component" value="Unassembled WGS sequence"/>
</dbReference>
<keyword evidence="3" id="KW-0285">Flavoprotein</keyword>
<evidence type="ECO:0000259" key="6">
    <source>
        <dbReference type="Pfam" id="PF05199"/>
    </source>
</evidence>
<protein>
    <submittedName>
        <fullName evidence="7">Choline dehydrogenase-like flavoprotein</fullName>
    </submittedName>
</protein>
<dbReference type="InterPro" id="IPR036188">
    <property type="entry name" value="FAD/NAD-bd_sf"/>
</dbReference>
<dbReference type="PANTHER" id="PTHR42784">
    <property type="entry name" value="PYRANOSE 2-OXIDASE"/>
    <property type="match status" value="1"/>
</dbReference>
<reference evidence="7 8" key="1">
    <citation type="submission" date="2019-03" db="EMBL/GenBank/DDBJ databases">
        <title>Genomic Encyclopedia of Type Strains, Phase IV (KMG-IV): sequencing the most valuable type-strain genomes for metagenomic binning, comparative biology and taxonomic classification.</title>
        <authorList>
            <person name="Goeker M."/>
        </authorList>
    </citation>
    <scope>NUCLEOTIDE SEQUENCE [LARGE SCALE GENOMIC DNA]</scope>
    <source>
        <strain evidence="7 8">DSM 18063</strain>
    </source>
</reference>
<sequence>MFLDGRQRSDLPETDYDIIIVGAGPAGITLTQELESTGLRIALLESGGEEYDDACQDLNDGRIEGNDDEYDLASSRLRYLGGTSNHWGGHCTPLDPIDFARAPATGFSGWPFGHADLAPYYEGAHPYCDLGRYEYALDALAPPDPDLRLLPDNPEVETAILRQSEPTRFGQKYRKALAASETVHVWLWTNAVRVATGPQDSPVVETRTLDGVERRFTGKAVVLAAGTIEATRLLLWSNARNGTRAGDAGDLLGRCYMDHPSGGAAFLHFSAPIANALYWSDIDTYADDGVPLHFVWRLSDAALEKRDLPNFHYFVIPFLDDDETRARRQAADSGLASLKRIGKWALGRDIGAKPFSFGTEYCNVIENTDEFVADRTHRMLSRPGYNLALLKYEAEQRPDRTNRITLDPVETDALGMPRPVLTWSPSADDMEAVRQSAMLFGQFAGAAGLGRIQLEDYGDDPYWGTTTAWHQLGALRMADSPTSGVVDRDCRVHGTQALYVASGAVFPTVGRANPTLTIVALSVRLADHLKTRFQA</sequence>
<evidence type="ECO:0000313" key="7">
    <source>
        <dbReference type="EMBL" id="TCP39582.1"/>
    </source>
</evidence>
<keyword evidence="5" id="KW-0560">Oxidoreductase</keyword>
<dbReference type="AlphaFoldDB" id="A0A4R2PU73"/>
<dbReference type="EMBL" id="SLXP01000011">
    <property type="protein sequence ID" value="TCP39582.1"/>
    <property type="molecule type" value="Genomic_DNA"/>
</dbReference>
<feature type="domain" description="Glucose-methanol-choline oxidoreductase C-terminal" evidence="6">
    <location>
        <begin position="398"/>
        <end position="521"/>
    </location>
</feature>
<evidence type="ECO:0000256" key="1">
    <source>
        <dbReference type="ARBA" id="ARBA00001974"/>
    </source>
</evidence>
<dbReference type="PANTHER" id="PTHR42784:SF1">
    <property type="entry name" value="PYRANOSE 2-OXIDASE"/>
    <property type="match status" value="1"/>
</dbReference>
<comment type="cofactor">
    <cofactor evidence="1">
        <name>FAD</name>
        <dbReference type="ChEBI" id="CHEBI:57692"/>
    </cofactor>
</comment>
<dbReference type="SUPFAM" id="SSF51905">
    <property type="entry name" value="FAD/NAD(P)-binding domain"/>
    <property type="match status" value="1"/>
</dbReference>
<dbReference type="GO" id="GO:0016614">
    <property type="term" value="F:oxidoreductase activity, acting on CH-OH group of donors"/>
    <property type="evidence" value="ECO:0007669"/>
    <property type="project" value="InterPro"/>
</dbReference>